<organism evidence="1 2">
    <name type="scientific">Paramecium sonneborni</name>
    <dbReference type="NCBI Taxonomy" id="65129"/>
    <lineage>
        <taxon>Eukaryota</taxon>
        <taxon>Sar</taxon>
        <taxon>Alveolata</taxon>
        <taxon>Ciliophora</taxon>
        <taxon>Intramacronucleata</taxon>
        <taxon>Oligohymenophorea</taxon>
        <taxon>Peniculida</taxon>
        <taxon>Parameciidae</taxon>
        <taxon>Paramecium</taxon>
    </lineage>
</organism>
<evidence type="ECO:0000313" key="1">
    <source>
        <dbReference type="EMBL" id="CAD8070491.1"/>
    </source>
</evidence>
<dbReference type="AlphaFoldDB" id="A0A8S1LY67"/>
<protein>
    <submittedName>
        <fullName evidence="1">Uncharacterized protein</fullName>
    </submittedName>
</protein>
<keyword evidence="2" id="KW-1185">Reference proteome</keyword>
<proteinExistence type="predicted"/>
<reference evidence="1" key="1">
    <citation type="submission" date="2021-01" db="EMBL/GenBank/DDBJ databases">
        <authorList>
            <consortium name="Genoscope - CEA"/>
            <person name="William W."/>
        </authorList>
    </citation>
    <scope>NUCLEOTIDE SEQUENCE</scope>
</reference>
<accession>A0A8S1LY67</accession>
<sequence>MIYSNENRLSGQQSIDQQTIQKEVYSFNYYEDRMEKLKIQIKFTSDQQIIYSQNQAILRMQIFFIIQNKEYKAIMFLKNQKCLKIQIKSTIFYGKVSMVKKKMDGQWIAFWNKVLIKNVGGQRQLILNILYYKEGQKQGLWKDLFLNYQK</sequence>
<name>A0A8S1LY67_9CILI</name>
<evidence type="ECO:0000313" key="2">
    <source>
        <dbReference type="Proteomes" id="UP000692954"/>
    </source>
</evidence>
<comment type="caution">
    <text evidence="1">The sequence shown here is derived from an EMBL/GenBank/DDBJ whole genome shotgun (WGS) entry which is preliminary data.</text>
</comment>
<dbReference type="EMBL" id="CAJJDN010000027">
    <property type="protein sequence ID" value="CAD8070491.1"/>
    <property type="molecule type" value="Genomic_DNA"/>
</dbReference>
<dbReference type="Proteomes" id="UP000692954">
    <property type="component" value="Unassembled WGS sequence"/>
</dbReference>
<gene>
    <name evidence="1" type="ORF">PSON_ATCC_30995.1.T0270004</name>
</gene>
<dbReference type="OrthoDB" id="320966at2759"/>